<dbReference type="InParanoid" id="K4A4H5"/>
<feature type="signal peptide" evidence="2">
    <location>
        <begin position="1"/>
        <end position="18"/>
    </location>
</feature>
<organism evidence="3 4">
    <name type="scientific">Setaria italica</name>
    <name type="common">Foxtail millet</name>
    <name type="synonym">Panicum italicum</name>
    <dbReference type="NCBI Taxonomy" id="4555"/>
    <lineage>
        <taxon>Eukaryota</taxon>
        <taxon>Viridiplantae</taxon>
        <taxon>Streptophyta</taxon>
        <taxon>Embryophyta</taxon>
        <taxon>Tracheophyta</taxon>
        <taxon>Spermatophyta</taxon>
        <taxon>Magnoliopsida</taxon>
        <taxon>Liliopsida</taxon>
        <taxon>Poales</taxon>
        <taxon>Poaceae</taxon>
        <taxon>PACMAD clade</taxon>
        <taxon>Panicoideae</taxon>
        <taxon>Panicodae</taxon>
        <taxon>Paniceae</taxon>
        <taxon>Cenchrinae</taxon>
        <taxon>Setaria</taxon>
    </lineage>
</organism>
<sequence length="60" mass="7012">MHLAVLFIFLLNACSWDAAVKAFQWSTRYNLVILLVQSSCHFGGLFYIFTYNSISLWYLD</sequence>
<dbReference type="EMBL" id="AGNK02000924">
    <property type="status" value="NOT_ANNOTATED_CDS"/>
    <property type="molecule type" value="Genomic_DNA"/>
</dbReference>
<name>K4A4H5_SETIT</name>
<dbReference type="AlphaFoldDB" id="K4A4H5"/>
<dbReference type="HOGENOM" id="CLU_2946039_0_0_1"/>
<evidence type="ECO:0000313" key="4">
    <source>
        <dbReference type="Proteomes" id="UP000004995"/>
    </source>
</evidence>
<keyword evidence="1" id="KW-0472">Membrane</keyword>
<feature type="transmembrane region" description="Helical" evidence="1">
    <location>
        <begin position="31"/>
        <end position="49"/>
    </location>
</feature>
<evidence type="ECO:0000313" key="3">
    <source>
        <dbReference type="EnsemblPlants" id="KQL23779"/>
    </source>
</evidence>
<keyword evidence="2" id="KW-0732">Signal</keyword>
<dbReference type="Gramene" id="KQL23779">
    <property type="protein sequence ID" value="KQL23779"/>
    <property type="gene ID" value="SETIT_033779mg"/>
</dbReference>
<keyword evidence="1" id="KW-1133">Transmembrane helix</keyword>
<dbReference type="EnsemblPlants" id="KQL23779">
    <property type="protein sequence ID" value="KQL23779"/>
    <property type="gene ID" value="SETIT_033779mg"/>
</dbReference>
<proteinExistence type="predicted"/>
<reference evidence="4" key="1">
    <citation type="journal article" date="2012" name="Nat. Biotechnol.">
        <title>Reference genome sequence of the model plant Setaria.</title>
        <authorList>
            <person name="Bennetzen J.L."/>
            <person name="Schmutz J."/>
            <person name="Wang H."/>
            <person name="Percifield R."/>
            <person name="Hawkins J."/>
            <person name="Pontaroli A.C."/>
            <person name="Estep M."/>
            <person name="Feng L."/>
            <person name="Vaughn J.N."/>
            <person name="Grimwood J."/>
            <person name="Jenkins J."/>
            <person name="Barry K."/>
            <person name="Lindquist E."/>
            <person name="Hellsten U."/>
            <person name="Deshpande S."/>
            <person name="Wang X."/>
            <person name="Wu X."/>
            <person name="Mitros T."/>
            <person name="Triplett J."/>
            <person name="Yang X."/>
            <person name="Ye C.Y."/>
            <person name="Mauro-Herrera M."/>
            <person name="Wang L."/>
            <person name="Li P."/>
            <person name="Sharma M."/>
            <person name="Sharma R."/>
            <person name="Ronald P.C."/>
            <person name="Panaud O."/>
            <person name="Kellogg E.A."/>
            <person name="Brutnell T.P."/>
            <person name="Doust A.N."/>
            <person name="Tuskan G.A."/>
            <person name="Rokhsar D."/>
            <person name="Devos K.M."/>
        </authorList>
    </citation>
    <scope>NUCLEOTIDE SEQUENCE [LARGE SCALE GENOMIC DNA]</scope>
    <source>
        <strain evidence="4">cv. Yugu1</strain>
    </source>
</reference>
<protein>
    <submittedName>
        <fullName evidence="3">Uncharacterized protein</fullName>
    </submittedName>
</protein>
<keyword evidence="1" id="KW-0812">Transmembrane</keyword>
<reference evidence="3" key="2">
    <citation type="submission" date="2018-08" db="UniProtKB">
        <authorList>
            <consortium name="EnsemblPlants"/>
        </authorList>
    </citation>
    <scope>IDENTIFICATION</scope>
    <source>
        <strain evidence="3">Yugu1</strain>
    </source>
</reference>
<keyword evidence="4" id="KW-1185">Reference proteome</keyword>
<feature type="chain" id="PRO_5010128555" evidence="2">
    <location>
        <begin position="19"/>
        <end position="60"/>
    </location>
</feature>
<accession>K4A4H5</accession>
<dbReference type="Proteomes" id="UP000004995">
    <property type="component" value="Unassembled WGS sequence"/>
</dbReference>
<evidence type="ECO:0000256" key="1">
    <source>
        <dbReference type="SAM" id="Phobius"/>
    </source>
</evidence>
<evidence type="ECO:0000256" key="2">
    <source>
        <dbReference type="SAM" id="SignalP"/>
    </source>
</evidence>